<reference evidence="1 2" key="1">
    <citation type="journal article" date="2004" name="Nature">
        <title>Genome evolution in yeasts.</title>
        <authorList>
            <consortium name="Genolevures"/>
            <person name="Dujon B."/>
            <person name="Sherman D."/>
            <person name="Fischer G."/>
            <person name="Durrens P."/>
            <person name="Casaregola S."/>
            <person name="Lafontaine I."/>
            <person name="de Montigny J."/>
            <person name="Marck C."/>
            <person name="Neuveglise C."/>
            <person name="Talla E."/>
            <person name="Goffard N."/>
            <person name="Frangeul L."/>
            <person name="Aigle M."/>
            <person name="Anthouard V."/>
            <person name="Babour A."/>
            <person name="Barbe V."/>
            <person name="Barnay S."/>
            <person name="Blanchin S."/>
            <person name="Beckerich J.M."/>
            <person name="Beyne E."/>
            <person name="Bleykasten C."/>
            <person name="Boisrame A."/>
            <person name="Boyer J."/>
            <person name="Cattolico L."/>
            <person name="Confanioleri F."/>
            <person name="de Daruvar A."/>
            <person name="Despons L."/>
            <person name="Fabre E."/>
            <person name="Fairhead C."/>
            <person name="Ferry-Dumazet H."/>
            <person name="Groppi A."/>
            <person name="Hantraye F."/>
            <person name="Hennequin C."/>
            <person name="Jauniaux N."/>
            <person name="Joyet P."/>
            <person name="Kachouri R."/>
            <person name="Kerrest A."/>
            <person name="Koszul R."/>
            <person name="Lemaire M."/>
            <person name="Lesur I."/>
            <person name="Ma L."/>
            <person name="Muller H."/>
            <person name="Nicaud J.M."/>
            <person name="Nikolski M."/>
            <person name="Oztas S."/>
            <person name="Ozier-Kalogeropoulos O."/>
            <person name="Pellenz S."/>
            <person name="Potier S."/>
            <person name="Richard G.F."/>
            <person name="Straub M.L."/>
            <person name="Suleau A."/>
            <person name="Swennene D."/>
            <person name="Tekaia F."/>
            <person name="Wesolowski-Louvel M."/>
            <person name="Westhof E."/>
            <person name="Wirth B."/>
            <person name="Zeniou-Meyer M."/>
            <person name="Zivanovic I."/>
            <person name="Bolotin-Fukuhara M."/>
            <person name="Thierry A."/>
            <person name="Bouchier C."/>
            <person name="Caudron B."/>
            <person name="Scarpelli C."/>
            <person name="Gaillardin C."/>
            <person name="Weissenbach J."/>
            <person name="Wincker P."/>
            <person name="Souciet J.L."/>
        </authorList>
    </citation>
    <scope>NUCLEOTIDE SEQUENCE [LARGE SCALE GENOMIC DNA]</scope>
    <source>
        <strain evidence="2">ATCC 36239 / CBS 767 / BCRC 21394 / JCM 1990 / NBRC 0083 / IGC 2968</strain>
    </source>
</reference>
<evidence type="ECO:0000313" key="2">
    <source>
        <dbReference type="Proteomes" id="UP000000599"/>
    </source>
</evidence>
<dbReference type="EMBL" id="CR382137">
    <property type="protein sequence ID" value="CAG88033.1"/>
    <property type="molecule type" value="Genomic_DNA"/>
</dbReference>
<organism evidence="1 2">
    <name type="scientific">Debaryomyces hansenii (strain ATCC 36239 / CBS 767 / BCRC 21394 / JCM 1990 / NBRC 0083 / IGC 2968)</name>
    <name type="common">Yeast</name>
    <name type="synonym">Torulaspora hansenii</name>
    <dbReference type="NCBI Taxonomy" id="284592"/>
    <lineage>
        <taxon>Eukaryota</taxon>
        <taxon>Fungi</taxon>
        <taxon>Dikarya</taxon>
        <taxon>Ascomycota</taxon>
        <taxon>Saccharomycotina</taxon>
        <taxon>Pichiomycetes</taxon>
        <taxon>Debaryomycetaceae</taxon>
        <taxon>Debaryomyces</taxon>
    </lineage>
</organism>
<protein>
    <submittedName>
        <fullName evidence="1">DEHA2E11176p</fullName>
    </submittedName>
</protein>
<dbReference type="GeneID" id="2902720"/>
<accession>Q6BPS6</accession>
<gene>
    <name evidence="1" type="ordered locus">DEHA2E11176g</name>
</gene>
<dbReference type="InParanoid" id="Q6BPS6"/>
<dbReference type="RefSeq" id="XP_459794.1">
    <property type="nucleotide sequence ID" value="XM_459794.1"/>
</dbReference>
<dbReference type="KEGG" id="dha:DEHA2E11176g"/>
<keyword evidence="2" id="KW-1185">Reference proteome</keyword>
<dbReference type="VEuPathDB" id="FungiDB:DEHA2E11176g"/>
<dbReference type="HOGENOM" id="CLU_2359693_0_0_1"/>
<dbReference type="Proteomes" id="UP000000599">
    <property type="component" value="Chromosome E"/>
</dbReference>
<evidence type="ECO:0000313" key="1">
    <source>
        <dbReference type="EMBL" id="CAG88033.1"/>
    </source>
</evidence>
<sequence length="96" mass="11067">MHIVLKNFVNREPRMSCALMTIKFLRSVWVSGWYSGSMASKECSSNPKIGKATTEGCCDSILEQVSIVRWTKADTEREAWRKERTVGNGREPWWEP</sequence>
<name>Q6BPS6_DEBHA</name>
<dbReference type="AlphaFoldDB" id="Q6BPS6"/>
<proteinExistence type="predicted"/>